<protein>
    <submittedName>
        <fullName evidence="5">Polysaccharide deacetylase family protein</fullName>
    </submittedName>
</protein>
<evidence type="ECO:0000259" key="4">
    <source>
        <dbReference type="PROSITE" id="PS51677"/>
    </source>
</evidence>
<evidence type="ECO:0000256" key="3">
    <source>
        <dbReference type="SAM" id="Phobius"/>
    </source>
</evidence>
<keyword evidence="2" id="KW-0732">Signal</keyword>
<dbReference type="CDD" id="cd10918">
    <property type="entry name" value="CE4_NodB_like_5s_6s"/>
    <property type="match status" value="1"/>
</dbReference>
<dbReference type="InterPro" id="IPR002509">
    <property type="entry name" value="NODB_dom"/>
</dbReference>
<comment type="caution">
    <text evidence="5">The sequence shown here is derived from an EMBL/GenBank/DDBJ whole genome shotgun (WGS) entry which is preliminary data.</text>
</comment>
<evidence type="ECO:0000313" key="6">
    <source>
        <dbReference type="Proteomes" id="UP001576780"/>
    </source>
</evidence>
<name>A0ABV4WNT6_9CYAN</name>
<accession>A0ABV4WNT6</accession>
<keyword evidence="6" id="KW-1185">Reference proteome</keyword>
<dbReference type="InterPro" id="IPR011330">
    <property type="entry name" value="Glyco_hydro/deAcase_b/a-brl"/>
</dbReference>
<evidence type="ECO:0000313" key="5">
    <source>
        <dbReference type="EMBL" id="MFB2836754.1"/>
    </source>
</evidence>
<dbReference type="RefSeq" id="WP_413279123.1">
    <property type="nucleotide sequence ID" value="NZ_JBHFNT010000173.1"/>
</dbReference>
<dbReference type="Proteomes" id="UP001576780">
    <property type="component" value="Unassembled WGS sequence"/>
</dbReference>
<dbReference type="SUPFAM" id="SSF88713">
    <property type="entry name" value="Glycoside hydrolase/deacetylase"/>
    <property type="match status" value="1"/>
</dbReference>
<keyword evidence="3" id="KW-0472">Membrane</keyword>
<keyword evidence="3" id="KW-0812">Transmembrane</keyword>
<reference evidence="5 6" key="1">
    <citation type="submission" date="2024-09" db="EMBL/GenBank/DDBJ databases">
        <title>Floridaenema gen nov. (Aerosakkonemataceae, Aerosakkonematales ord. nov., Cyanobacteria) from benthic tropical and subtropical fresh waters, with the description of four new species.</title>
        <authorList>
            <person name="Moretto J.A."/>
            <person name="Berthold D.E."/>
            <person name="Lefler F.W."/>
            <person name="Huang I.-S."/>
            <person name="Laughinghouse H. IV."/>
        </authorList>
    </citation>
    <scope>NUCLEOTIDE SEQUENCE [LARGE SCALE GENOMIC DNA]</scope>
    <source>
        <strain evidence="5 6">BLCC-F167</strain>
    </source>
</reference>
<dbReference type="InterPro" id="IPR051398">
    <property type="entry name" value="Polysacch_Deacetylase"/>
</dbReference>
<sequence length="625" mass="68654">MLVSFIRNLSKNKLFKPQVLVRKEVSFGLFTVFVISCLISIGAGNWFNAKTSGSKSLQVGNLEPDNQQWQGPRLKMPTIQAFLPYPIANTSRLKLVAGLKNLETELETSLKNSTGEVIGLLNASPWPEIHDRARMAKVPVLMYHDILPRKEVFFDVTPQQLEAHFQLIKAKGATPVSLDQLIKHLQTGMPLPEKPVILTFDDGYGGHYKYVYPLLKKYGYPAVFSIYTAGVGNNTGRSHVSWQELRQMAADPLVTIAAHSLTHPPSLTTLSDGQLQKEVIKSKQILQNNLGIPIKYFTYPSGKYDPRVEAWVKFAKYQAALTMDDSNEQFAGESKNLLGIARFGQSKIKTVLKQAWGGPPLPPPRFGNSIDFTAPISKQKITIDRVSLVLISGGKPTTIHANKRDTLQNILEGTDAVAAVDGAFFSLRSMASNEMIGPIFSHNRQQFIPSGAGELPRIAGRPLVLIGSQTAKFTPFNPNKHNSLAGIRTEMSSVTDAFVAAAWLVKNGEAQSAKSFNKLFGFDAARHRAFWGFNQAGQPMIGISKIPVDSVKLGAILVKAGFQDAVMLDSGASTSLVYQGKSLVEYTPRPVPHVVALLDPASTLKVSKLDARQKSPQNKQNKRRT</sequence>
<proteinExistence type="predicted"/>
<feature type="domain" description="NodB homology" evidence="4">
    <location>
        <begin position="194"/>
        <end position="308"/>
    </location>
</feature>
<evidence type="ECO:0000256" key="1">
    <source>
        <dbReference type="ARBA" id="ARBA00004613"/>
    </source>
</evidence>
<evidence type="ECO:0000256" key="2">
    <source>
        <dbReference type="ARBA" id="ARBA00022729"/>
    </source>
</evidence>
<dbReference type="PANTHER" id="PTHR34216">
    <property type="match status" value="1"/>
</dbReference>
<gene>
    <name evidence="5" type="ORF">ACE1CA_19670</name>
</gene>
<dbReference type="PANTHER" id="PTHR34216:SF3">
    <property type="entry name" value="POLY-BETA-1,6-N-ACETYL-D-GLUCOSAMINE N-DEACETYLASE"/>
    <property type="match status" value="1"/>
</dbReference>
<comment type="subcellular location">
    <subcellularLocation>
        <location evidence="1">Secreted</location>
    </subcellularLocation>
</comment>
<dbReference type="EMBL" id="JBHFNT010000173">
    <property type="protein sequence ID" value="MFB2836754.1"/>
    <property type="molecule type" value="Genomic_DNA"/>
</dbReference>
<dbReference type="Pfam" id="PF09992">
    <property type="entry name" value="NAGPA"/>
    <property type="match status" value="1"/>
</dbReference>
<dbReference type="Gene3D" id="3.20.20.370">
    <property type="entry name" value="Glycoside hydrolase/deacetylase"/>
    <property type="match status" value="1"/>
</dbReference>
<dbReference type="InterPro" id="IPR018711">
    <property type="entry name" value="NAGPA"/>
</dbReference>
<organism evidence="5 6">
    <name type="scientific">Floridaenema evergladense BLCC-F167</name>
    <dbReference type="NCBI Taxonomy" id="3153639"/>
    <lineage>
        <taxon>Bacteria</taxon>
        <taxon>Bacillati</taxon>
        <taxon>Cyanobacteriota</taxon>
        <taxon>Cyanophyceae</taxon>
        <taxon>Oscillatoriophycideae</taxon>
        <taxon>Aerosakkonematales</taxon>
        <taxon>Aerosakkonemataceae</taxon>
        <taxon>Floridanema</taxon>
        <taxon>Floridanema evergladense</taxon>
    </lineage>
</organism>
<feature type="transmembrane region" description="Helical" evidence="3">
    <location>
        <begin position="25"/>
        <end position="47"/>
    </location>
</feature>
<keyword evidence="3" id="KW-1133">Transmembrane helix</keyword>
<dbReference type="Pfam" id="PF01522">
    <property type="entry name" value="Polysacc_deac_1"/>
    <property type="match status" value="1"/>
</dbReference>
<dbReference type="PROSITE" id="PS51677">
    <property type="entry name" value="NODB"/>
    <property type="match status" value="1"/>
</dbReference>